<evidence type="ECO:0000313" key="1">
    <source>
        <dbReference type="EMBL" id="RAW00099.1"/>
    </source>
</evidence>
<reference evidence="1 2" key="1">
    <citation type="submission" date="2018-06" db="EMBL/GenBank/DDBJ databases">
        <title>Chryseolinea flavus sp. nov., a member of the phylum Bacteroidetes isolated from soil.</title>
        <authorList>
            <person name="Li Y."/>
            <person name="Wang J."/>
        </authorList>
    </citation>
    <scope>NUCLEOTIDE SEQUENCE [LARGE SCALE GENOMIC DNA]</scope>
    <source>
        <strain evidence="1 2">SDU1-6</strain>
    </source>
</reference>
<protein>
    <submittedName>
        <fullName evidence="1">Uncharacterized protein</fullName>
    </submittedName>
</protein>
<organism evidence="1 2">
    <name type="scientific">Pseudochryseolinea flava</name>
    <dbReference type="NCBI Taxonomy" id="2059302"/>
    <lineage>
        <taxon>Bacteria</taxon>
        <taxon>Pseudomonadati</taxon>
        <taxon>Bacteroidota</taxon>
        <taxon>Cytophagia</taxon>
        <taxon>Cytophagales</taxon>
        <taxon>Fulvivirgaceae</taxon>
        <taxon>Pseudochryseolinea</taxon>
    </lineage>
</organism>
<gene>
    <name evidence="1" type="ORF">DQQ10_16245</name>
</gene>
<comment type="caution">
    <text evidence="1">The sequence shown here is derived from an EMBL/GenBank/DDBJ whole genome shotgun (WGS) entry which is preliminary data.</text>
</comment>
<sequence>MKYQIEDNAVLFEVDRRQIADITPGDVLETEHFPGGAYTWTEQDSQFIESNPEANVYLRMERHGDAYEGKGILILPAEVNW</sequence>
<proteinExistence type="predicted"/>
<dbReference type="RefSeq" id="WP_112747937.1">
    <property type="nucleotide sequence ID" value="NZ_QMFY01000008.1"/>
</dbReference>
<accession>A0A364Y0A8</accession>
<dbReference type="AlphaFoldDB" id="A0A364Y0A8"/>
<name>A0A364Y0A8_9BACT</name>
<dbReference type="EMBL" id="QMFY01000008">
    <property type="protein sequence ID" value="RAW00099.1"/>
    <property type="molecule type" value="Genomic_DNA"/>
</dbReference>
<evidence type="ECO:0000313" key="2">
    <source>
        <dbReference type="Proteomes" id="UP000251889"/>
    </source>
</evidence>
<dbReference type="Proteomes" id="UP000251889">
    <property type="component" value="Unassembled WGS sequence"/>
</dbReference>
<keyword evidence="2" id="KW-1185">Reference proteome</keyword>
<dbReference type="OrthoDB" id="9913818at2"/>